<dbReference type="RefSeq" id="WP_264224768.1">
    <property type="nucleotide sequence ID" value="NZ_CP107716.1"/>
</dbReference>
<keyword evidence="2" id="KW-1185">Reference proteome</keyword>
<evidence type="ECO:0000313" key="2">
    <source>
        <dbReference type="Proteomes" id="UP001163882"/>
    </source>
</evidence>
<name>A0ABY6IKI3_9HYPH</name>
<gene>
    <name evidence="1" type="ORF">OF122_13720</name>
</gene>
<dbReference type="EMBL" id="CP107716">
    <property type="protein sequence ID" value="UYQ71106.1"/>
    <property type="molecule type" value="Genomic_DNA"/>
</dbReference>
<organism evidence="1 2">
    <name type="scientific">Pelagibacterium flavum</name>
    <dbReference type="NCBI Taxonomy" id="2984530"/>
    <lineage>
        <taxon>Bacteria</taxon>
        <taxon>Pseudomonadati</taxon>
        <taxon>Pseudomonadota</taxon>
        <taxon>Alphaproteobacteria</taxon>
        <taxon>Hyphomicrobiales</taxon>
        <taxon>Devosiaceae</taxon>
        <taxon>Pelagibacterium</taxon>
    </lineage>
</organism>
<evidence type="ECO:0000313" key="1">
    <source>
        <dbReference type="EMBL" id="UYQ71106.1"/>
    </source>
</evidence>
<accession>A0ABY6IKI3</accession>
<sequence>MGVDPNTLIQMFEQSTLSGWENASNIQIQALRVCPDIREYMANYFAASGKYSQLQGLVRSDPLVAASLSRSNYDAGRVLGVTRQSSSLTVFVF</sequence>
<reference evidence="1" key="1">
    <citation type="submission" date="2022-10" db="EMBL/GenBank/DDBJ databases">
        <title>YIM 151497 complete genome.</title>
        <authorList>
            <person name="Chen X."/>
        </authorList>
    </citation>
    <scope>NUCLEOTIDE SEQUENCE</scope>
    <source>
        <strain evidence="1">YIM 151497</strain>
    </source>
</reference>
<dbReference type="Proteomes" id="UP001163882">
    <property type="component" value="Chromosome"/>
</dbReference>
<protein>
    <submittedName>
        <fullName evidence="1">Uncharacterized protein</fullName>
    </submittedName>
</protein>
<proteinExistence type="predicted"/>